<dbReference type="InterPro" id="IPR015421">
    <property type="entry name" value="PyrdxlP-dep_Trfase_major"/>
</dbReference>
<evidence type="ECO:0000256" key="1">
    <source>
        <dbReference type="ARBA" id="ARBA00022898"/>
    </source>
</evidence>
<evidence type="ECO:0000313" key="3">
    <source>
        <dbReference type="EMBL" id="QCX37088.1"/>
    </source>
</evidence>
<keyword evidence="3" id="KW-0032">Aminotransferase</keyword>
<name>A0A5B7TLM5_9FLAO</name>
<dbReference type="EMBL" id="CP040749">
    <property type="protein sequence ID" value="QCX37088.1"/>
    <property type="molecule type" value="Genomic_DNA"/>
</dbReference>
<dbReference type="PANTHER" id="PTHR43586:SF15">
    <property type="entry name" value="BLR3095 PROTEIN"/>
    <property type="match status" value="1"/>
</dbReference>
<dbReference type="KEGG" id="fbe:FF125_01030"/>
<organism evidence="3 4">
    <name type="scientific">Aureibaculum algae</name>
    <dbReference type="NCBI Taxonomy" id="2584122"/>
    <lineage>
        <taxon>Bacteria</taxon>
        <taxon>Pseudomonadati</taxon>
        <taxon>Bacteroidota</taxon>
        <taxon>Flavobacteriia</taxon>
        <taxon>Flavobacteriales</taxon>
        <taxon>Flavobacteriaceae</taxon>
        <taxon>Aureibaculum</taxon>
    </lineage>
</organism>
<keyword evidence="3" id="KW-0808">Transferase</keyword>
<dbReference type="RefSeq" id="WP_138948045.1">
    <property type="nucleotide sequence ID" value="NZ_CP040749.1"/>
</dbReference>
<keyword evidence="4" id="KW-1185">Reference proteome</keyword>
<dbReference type="InterPro" id="IPR015422">
    <property type="entry name" value="PyrdxlP-dep_Trfase_small"/>
</dbReference>
<dbReference type="OrthoDB" id="513408at2"/>
<dbReference type="Pfam" id="PF00266">
    <property type="entry name" value="Aminotran_5"/>
    <property type="match status" value="1"/>
</dbReference>
<accession>A0A5B7TLM5</accession>
<protein>
    <submittedName>
        <fullName evidence="3">Aminotransferase class V-fold PLP-dependent enzyme</fullName>
    </submittedName>
</protein>
<gene>
    <name evidence="3" type="ORF">FF125_01030</name>
</gene>
<dbReference type="Gene3D" id="3.90.1150.10">
    <property type="entry name" value="Aspartate Aminotransferase, domain 1"/>
    <property type="match status" value="1"/>
</dbReference>
<dbReference type="AlphaFoldDB" id="A0A5B7TLM5"/>
<evidence type="ECO:0000313" key="4">
    <source>
        <dbReference type="Proteomes" id="UP000306229"/>
    </source>
</evidence>
<reference evidence="3 4" key="1">
    <citation type="submission" date="2019-05" db="EMBL/GenBank/DDBJ databases">
        <title>Algicella ahnfeltiae gen. nov., sp. nov., a novel marine bacterium of the family Flavobacteriaceae isolated from a red alga.</title>
        <authorList>
            <person name="Nedashkovskaya O.I."/>
            <person name="Kukhlevskiy A.D."/>
            <person name="Kim S.-G."/>
            <person name="Zhukova N.V."/>
            <person name="Mikhailov V.V."/>
        </authorList>
    </citation>
    <scope>NUCLEOTIDE SEQUENCE [LARGE SCALE GENOMIC DNA]</scope>
    <source>
        <strain evidence="3 4">10Alg115</strain>
    </source>
</reference>
<keyword evidence="1" id="KW-0663">Pyridoxal phosphate</keyword>
<dbReference type="GO" id="GO:0008483">
    <property type="term" value="F:transaminase activity"/>
    <property type="evidence" value="ECO:0007669"/>
    <property type="project" value="UniProtKB-KW"/>
</dbReference>
<dbReference type="InterPro" id="IPR000192">
    <property type="entry name" value="Aminotrans_V_dom"/>
</dbReference>
<dbReference type="Proteomes" id="UP000306229">
    <property type="component" value="Chromosome"/>
</dbReference>
<dbReference type="SUPFAM" id="SSF53383">
    <property type="entry name" value="PLP-dependent transferases"/>
    <property type="match status" value="1"/>
</dbReference>
<evidence type="ECO:0000259" key="2">
    <source>
        <dbReference type="Pfam" id="PF00266"/>
    </source>
</evidence>
<dbReference type="Gene3D" id="3.40.640.10">
    <property type="entry name" value="Type I PLP-dependent aspartate aminotransferase-like (Major domain)"/>
    <property type="match status" value="1"/>
</dbReference>
<dbReference type="InterPro" id="IPR015424">
    <property type="entry name" value="PyrdxlP-dep_Trfase"/>
</dbReference>
<dbReference type="PANTHER" id="PTHR43586">
    <property type="entry name" value="CYSTEINE DESULFURASE"/>
    <property type="match status" value="1"/>
</dbReference>
<feature type="domain" description="Aminotransferase class V" evidence="2">
    <location>
        <begin position="57"/>
        <end position="357"/>
    </location>
</feature>
<proteinExistence type="predicted"/>
<sequence length="383" mass="42897">MLTNQKSLFNLPESITYLNGAYMSPQLKSVEKAGHDAVSKQGFPHKIGVDDFFNGPEMLKKAFAELIDVPDFNNTAIIPSASYGLANAANNVKLEPGDEIIIVDAQFPSNVYAWQKVAAQKKATIKVIATPKNLTGKGKAWNKNILDAINKKTAVVSLGPIHWADGTIFDLRAIREKSKLYNAALIIDGSQFIGAAPFSVKEIKPDAVISVGYKWLMGPYGLGMAYYSDDFNDGEPLENNWINRYKSEDFTQLVNYNPGYQPKAGRYNMGECSNFILVPMLTESIRQLLKWQPENFQNYCNSISKKGISNLQELGCSIEDDDFRSKHLFGVYLPKHIDLQNLKTKFQQESIHVSYRGDAIRVSPSVYNSEADFEKFVSCFKNK</sequence>